<feature type="domain" description="TIR" evidence="12">
    <location>
        <begin position="810"/>
        <end position="946"/>
    </location>
</feature>
<keyword evidence="10" id="KW-0325">Glycoprotein</keyword>
<keyword evidence="8" id="KW-0472">Membrane</keyword>
<evidence type="ECO:0000256" key="6">
    <source>
        <dbReference type="ARBA" id="ARBA00022737"/>
    </source>
</evidence>
<comment type="similarity">
    <text evidence="2">Belongs to the Toll-like receptor family.</text>
</comment>
<dbReference type="Gene3D" id="3.40.50.10140">
    <property type="entry name" value="Toll/interleukin-1 receptor homology (TIR) domain"/>
    <property type="match status" value="2"/>
</dbReference>
<evidence type="ECO:0000259" key="12">
    <source>
        <dbReference type="PROSITE" id="PS50104"/>
    </source>
</evidence>
<keyword evidence="7" id="KW-1133">Transmembrane helix</keyword>
<accession>A0ABD3UG82</accession>
<reference evidence="14 15" key="1">
    <citation type="submission" date="2024-11" db="EMBL/GenBank/DDBJ databases">
        <title>Chromosome-level genome assembly of the freshwater bivalve Anodonta woodiana.</title>
        <authorList>
            <person name="Chen X."/>
        </authorList>
    </citation>
    <scope>NUCLEOTIDE SEQUENCE [LARGE SCALE GENOMIC DNA]</scope>
    <source>
        <strain evidence="14">MN2024</strain>
        <tissue evidence="14">Gills</tissue>
    </source>
</reference>
<evidence type="ECO:0000256" key="5">
    <source>
        <dbReference type="ARBA" id="ARBA00022729"/>
    </source>
</evidence>
<dbReference type="PANTHER" id="PTHR24365">
    <property type="entry name" value="TOLL-LIKE RECEPTOR"/>
    <property type="match status" value="1"/>
</dbReference>
<dbReference type="AlphaFoldDB" id="A0ABD3UG82"/>
<evidence type="ECO:0000256" key="4">
    <source>
        <dbReference type="ARBA" id="ARBA00022692"/>
    </source>
</evidence>
<gene>
    <name evidence="13" type="ORF">ACJMK2_018283</name>
    <name evidence="14" type="ORF">ACJMK2_018290</name>
</gene>
<evidence type="ECO:0000313" key="13">
    <source>
        <dbReference type="EMBL" id="KAL3847368.1"/>
    </source>
</evidence>
<proteinExistence type="inferred from homology"/>
<name>A0ABD3UG82_SINWO</name>
<evidence type="ECO:0000256" key="3">
    <source>
        <dbReference type="ARBA" id="ARBA00022614"/>
    </source>
</evidence>
<sequence>MSPMYLFVTLVILLNSVWLDATSLEKCITEVQIRQDYDQFESNGVPMKSITQYRFLGDQTRSECVMDTTDVIQRYNFTQEVQVGYTIVECRKKPIYVTFTPYYAQKHTNVVGYLRFQNCNTSLDSITHFAMAVSFRVTILRQTLLTGSLDKQLISQYQDLRNLTAIWFENYQNPPPNFADILSFTNMLPEIGEVIFRNMSWETLPEFIQRTFTNLQTLDIPYNRFTVPPSFPWTEQVLTLPQNLSRTVYFQNQYLEAYHLDIPPNIFRRYLNLNFNQIQDLRTYTFRGFLQMLTLKGNRLTHLANSTFNLTGLQHLDLSENQLLRLPRGVFQNMNTLLHLDISYNRLRQLVAGTFDDLVNLKYLYLANNSITDLEKGIFSKLRNLTEIHLEGNLISFIDTNALPIDSVVLNQVDLSQNPLTSVPEFVFWIRSLQLVKLKNTQISFKGFDEMLNYMPIVNLIRTLVHSVSSSEINIQEKGDFLRIIDLSNSKVENMFIASMSDDLRQKFILILQHYKFVLDGNPIRCNCKILPVQTFILGLVANKTIHGDEYYFKEWRCTDPVELNARLLMNVTKEETYCPTNISGCPEDCSCYERSISRNIIVDCRRRNLYELHQLMPKGELELWYSGNAITSLVDREYLAFVVVLDLRENKLNHIDPNAVGRFFHIKHLRLDSNLLDSLPKEVAAIEWVHLTLQNNPYKCDCTTLWMKEWIIQHKSAIYDWDNIKCNNKDSGGLEFVFVPNEEFVCEHSDSPFDSIRNVIIPSVSTSITVCFLLALSIIIYTYRLECKVFMYIYLGLHPFDRDADNSEEEVDALIVHSGMLTDWVMKNIVDILEGQDYNFMICDMARDFVIGFSFQENLTHIVRHSKRMLLLISEDWKTDHETFKVTWNIALEKIKESKSNYGIIISHGIKPKQIKDKTLLRYLTQGRFIDSGNRLFVEKVLYSMPIKTNNNHGRRRKPNAKTLIQRELSIKEDHVENNMVHVFISYSDQDLEFVTKELAPELERSGYRLCLPDRDFIPGASKEENILKAIDVSLRTVFVLSGPHIKDEWSLFTFRSACEKSLREKTNHLIVIVRDDIDLDTMDEEVKYYLKTYVSLHIDDRWFWSKLHNGLPPTSQKSRIGYTSPLSMSQYPAPDVVTKEMKEVLVQSEKRVVTRF</sequence>
<evidence type="ECO:0000256" key="7">
    <source>
        <dbReference type="ARBA" id="ARBA00022989"/>
    </source>
</evidence>
<dbReference type="InterPro" id="IPR035897">
    <property type="entry name" value="Toll_tir_struct_dom_sf"/>
</dbReference>
<dbReference type="InterPro" id="IPR001611">
    <property type="entry name" value="Leu-rich_rpt"/>
</dbReference>
<dbReference type="SUPFAM" id="SSF52058">
    <property type="entry name" value="L domain-like"/>
    <property type="match status" value="2"/>
</dbReference>
<dbReference type="Gene3D" id="3.80.10.10">
    <property type="entry name" value="Ribonuclease Inhibitor"/>
    <property type="match status" value="3"/>
</dbReference>
<dbReference type="Pfam" id="PF13676">
    <property type="entry name" value="TIR_2"/>
    <property type="match status" value="1"/>
</dbReference>
<evidence type="ECO:0000256" key="8">
    <source>
        <dbReference type="ARBA" id="ARBA00023136"/>
    </source>
</evidence>
<evidence type="ECO:0000256" key="1">
    <source>
        <dbReference type="ARBA" id="ARBA00004479"/>
    </source>
</evidence>
<dbReference type="PROSITE" id="PS51450">
    <property type="entry name" value="LRR"/>
    <property type="match status" value="2"/>
</dbReference>
<comment type="subcellular location">
    <subcellularLocation>
        <location evidence="1">Membrane</location>
        <topology evidence="1">Single-pass type I membrane protein</topology>
    </subcellularLocation>
</comment>
<organism evidence="14 15">
    <name type="scientific">Sinanodonta woodiana</name>
    <name type="common">Chinese pond mussel</name>
    <name type="synonym">Anodonta woodiana</name>
    <dbReference type="NCBI Taxonomy" id="1069815"/>
    <lineage>
        <taxon>Eukaryota</taxon>
        <taxon>Metazoa</taxon>
        <taxon>Spiralia</taxon>
        <taxon>Lophotrochozoa</taxon>
        <taxon>Mollusca</taxon>
        <taxon>Bivalvia</taxon>
        <taxon>Autobranchia</taxon>
        <taxon>Heteroconchia</taxon>
        <taxon>Palaeoheterodonta</taxon>
        <taxon>Unionida</taxon>
        <taxon>Unionoidea</taxon>
        <taxon>Unionidae</taxon>
        <taxon>Unioninae</taxon>
        <taxon>Sinanodonta</taxon>
    </lineage>
</organism>
<dbReference type="EMBL" id="JBJQND010000016">
    <property type="protein sequence ID" value="KAL3847368.1"/>
    <property type="molecule type" value="Genomic_DNA"/>
</dbReference>
<dbReference type="EMBL" id="JBJQND010000016">
    <property type="protein sequence ID" value="KAL3847375.1"/>
    <property type="molecule type" value="Genomic_DNA"/>
</dbReference>
<keyword evidence="6" id="KW-0677">Repeat</keyword>
<dbReference type="SMART" id="SM00369">
    <property type="entry name" value="LRR_TYP"/>
    <property type="match status" value="8"/>
</dbReference>
<dbReference type="SMART" id="SM00082">
    <property type="entry name" value="LRRCT"/>
    <property type="match status" value="2"/>
</dbReference>
<keyword evidence="5 11" id="KW-0732">Signal</keyword>
<dbReference type="SUPFAM" id="SSF52200">
    <property type="entry name" value="Toll/Interleukin receptor TIR domain"/>
    <property type="match status" value="2"/>
</dbReference>
<dbReference type="InterPro" id="IPR000483">
    <property type="entry name" value="Cys-rich_flank_reg_C"/>
</dbReference>
<feature type="domain" description="TIR" evidence="12">
    <location>
        <begin position="980"/>
        <end position="1113"/>
    </location>
</feature>
<dbReference type="Proteomes" id="UP001634394">
    <property type="component" value="Unassembled WGS sequence"/>
</dbReference>
<feature type="chain" id="PRO_5044725053" description="TIR domain-containing protein" evidence="11">
    <location>
        <begin position="20"/>
        <end position="1158"/>
    </location>
</feature>
<dbReference type="PROSITE" id="PS50104">
    <property type="entry name" value="TIR"/>
    <property type="match status" value="2"/>
</dbReference>
<comment type="caution">
    <text evidence="14">The sequence shown here is derived from an EMBL/GenBank/DDBJ whole genome shotgun (WGS) entry which is preliminary data.</text>
</comment>
<evidence type="ECO:0000256" key="11">
    <source>
        <dbReference type="SAM" id="SignalP"/>
    </source>
</evidence>
<evidence type="ECO:0000313" key="15">
    <source>
        <dbReference type="Proteomes" id="UP001634394"/>
    </source>
</evidence>
<evidence type="ECO:0000313" key="14">
    <source>
        <dbReference type="EMBL" id="KAL3847375.1"/>
    </source>
</evidence>
<protein>
    <recommendedName>
        <fullName evidence="12">TIR domain-containing protein</fullName>
    </recommendedName>
</protein>
<feature type="signal peptide" evidence="11">
    <location>
        <begin position="1"/>
        <end position="19"/>
    </location>
</feature>
<dbReference type="SMART" id="SM00255">
    <property type="entry name" value="TIR"/>
    <property type="match status" value="1"/>
</dbReference>
<dbReference type="PANTHER" id="PTHR24365:SF541">
    <property type="entry name" value="PROTEIN TOLL-RELATED"/>
    <property type="match status" value="1"/>
</dbReference>
<keyword evidence="15" id="KW-1185">Reference proteome</keyword>
<dbReference type="InterPro" id="IPR032675">
    <property type="entry name" value="LRR_dom_sf"/>
</dbReference>
<evidence type="ECO:0000256" key="9">
    <source>
        <dbReference type="ARBA" id="ARBA00023170"/>
    </source>
</evidence>
<keyword evidence="4" id="KW-0812">Transmembrane</keyword>
<dbReference type="InterPro" id="IPR000157">
    <property type="entry name" value="TIR_dom"/>
</dbReference>
<evidence type="ECO:0000256" key="2">
    <source>
        <dbReference type="ARBA" id="ARBA00009634"/>
    </source>
</evidence>
<keyword evidence="9" id="KW-0675">Receptor</keyword>
<evidence type="ECO:0000256" key="10">
    <source>
        <dbReference type="ARBA" id="ARBA00023180"/>
    </source>
</evidence>
<dbReference type="GO" id="GO:0016020">
    <property type="term" value="C:membrane"/>
    <property type="evidence" value="ECO:0007669"/>
    <property type="project" value="UniProtKB-SubCell"/>
</dbReference>
<dbReference type="InterPro" id="IPR003591">
    <property type="entry name" value="Leu-rich_rpt_typical-subtyp"/>
</dbReference>
<dbReference type="Pfam" id="PF13855">
    <property type="entry name" value="LRR_8"/>
    <property type="match status" value="1"/>
</dbReference>
<keyword evidence="3" id="KW-0433">Leucine-rich repeat</keyword>